<name>A0A291B9J2_9GAMM</name>
<dbReference type="AlphaFoldDB" id="A0A291B9J2"/>
<organism evidence="1 2">
    <name type="scientific">Candidatus Enterovibrio altilux</name>
    <dbReference type="NCBI Taxonomy" id="1927128"/>
    <lineage>
        <taxon>Bacteria</taxon>
        <taxon>Pseudomonadati</taxon>
        <taxon>Pseudomonadota</taxon>
        <taxon>Gammaproteobacteria</taxon>
        <taxon>Vibrionales</taxon>
        <taxon>Vibrionaceae</taxon>
        <taxon>Enterovibrio</taxon>
    </lineage>
</organism>
<evidence type="ECO:0000313" key="1">
    <source>
        <dbReference type="EMBL" id="ATF09643.1"/>
    </source>
</evidence>
<accession>A0A291B9J2</accession>
<sequence>MLQIKKPFGKTLSLWDYNALIDETATIISAFNKLTGIGMRKKRPSNNLLY</sequence>
<gene>
    <name evidence="1" type="ORF">BTN50_1152</name>
</gene>
<dbReference type="RefSeq" id="WP_394336743.1">
    <property type="nucleotide sequence ID" value="NZ_CP020660.1"/>
</dbReference>
<evidence type="ECO:0000313" key="2">
    <source>
        <dbReference type="Proteomes" id="UP000218160"/>
    </source>
</evidence>
<proteinExistence type="predicted"/>
<dbReference type="KEGG" id="elux:BTN50_1152"/>
<protein>
    <recommendedName>
        <fullName evidence="3">Mobile element protein</fullName>
    </recommendedName>
</protein>
<dbReference type="EMBL" id="CP020660">
    <property type="protein sequence ID" value="ATF09643.1"/>
    <property type="molecule type" value="Genomic_DNA"/>
</dbReference>
<reference evidence="2" key="1">
    <citation type="submission" date="2017-04" db="EMBL/GenBank/DDBJ databases">
        <title>Genome evolution of the luminous symbionts of deep sea anglerfish.</title>
        <authorList>
            <person name="Hendry T.A."/>
        </authorList>
    </citation>
    <scope>NUCLEOTIDE SEQUENCE [LARGE SCALE GENOMIC DNA]</scope>
</reference>
<evidence type="ECO:0008006" key="3">
    <source>
        <dbReference type="Google" id="ProtNLM"/>
    </source>
</evidence>
<keyword evidence="2" id="KW-1185">Reference proteome</keyword>
<dbReference type="Proteomes" id="UP000218160">
    <property type="component" value="Chromosome 1"/>
</dbReference>